<organism evidence="1 2">
    <name type="scientific">Coregonus suidteri</name>
    <dbReference type="NCBI Taxonomy" id="861788"/>
    <lineage>
        <taxon>Eukaryota</taxon>
        <taxon>Metazoa</taxon>
        <taxon>Chordata</taxon>
        <taxon>Craniata</taxon>
        <taxon>Vertebrata</taxon>
        <taxon>Euteleostomi</taxon>
        <taxon>Actinopterygii</taxon>
        <taxon>Neopterygii</taxon>
        <taxon>Teleostei</taxon>
        <taxon>Protacanthopterygii</taxon>
        <taxon>Salmoniformes</taxon>
        <taxon>Salmonidae</taxon>
        <taxon>Coregoninae</taxon>
        <taxon>Coregonus</taxon>
    </lineage>
</organism>
<reference evidence="1 2" key="1">
    <citation type="submission" date="2021-04" db="EMBL/GenBank/DDBJ databases">
        <authorList>
            <person name="De Guttry C."/>
            <person name="Zahm M."/>
            <person name="Klopp C."/>
            <person name="Cabau C."/>
            <person name="Louis A."/>
            <person name="Berthelot C."/>
            <person name="Parey E."/>
            <person name="Roest Crollius H."/>
            <person name="Montfort J."/>
            <person name="Robinson-Rechavi M."/>
            <person name="Bucao C."/>
            <person name="Bouchez O."/>
            <person name="Gislard M."/>
            <person name="Lluch J."/>
            <person name="Milhes M."/>
            <person name="Lampietro C."/>
            <person name="Lopez Roques C."/>
            <person name="Donnadieu C."/>
            <person name="Braasch I."/>
            <person name="Desvignes T."/>
            <person name="Postlethwait J."/>
            <person name="Bobe J."/>
            <person name="Wedekind C."/>
            <person name="Guiguen Y."/>
        </authorList>
    </citation>
    <scope>NUCLEOTIDE SEQUENCE [LARGE SCALE GENOMIC DNA]</scope>
    <source>
        <strain evidence="1">Cs_M1</strain>
        <tissue evidence="1">Blood</tissue>
    </source>
</reference>
<name>A0AAN8QGX5_9TELE</name>
<comment type="caution">
    <text evidence="1">The sequence shown here is derived from an EMBL/GenBank/DDBJ whole genome shotgun (WGS) entry which is preliminary data.</text>
</comment>
<proteinExistence type="predicted"/>
<evidence type="ECO:0000313" key="2">
    <source>
        <dbReference type="Proteomes" id="UP001356427"/>
    </source>
</evidence>
<accession>A0AAN8QGX5</accession>
<sequence>MAVLLEGSPICEENPSWYSLDVLVQEEQGLPLSVLSELGLTQHYMADNTELVTTLYRRSLVLQLQFHQSSSSSSVFSGGVASCLIITMIRKSISLSCIISIRTRKSISLSCLIITRIRKCINLSCLIITRIRKPISLLAQ</sequence>
<keyword evidence="2" id="KW-1185">Reference proteome</keyword>
<dbReference type="AlphaFoldDB" id="A0AAN8QGX5"/>
<dbReference type="Proteomes" id="UP001356427">
    <property type="component" value="Unassembled WGS sequence"/>
</dbReference>
<gene>
    <name evidence="1" type="ORF">J4Q44_G00338760</name>
</gene>
<evidence type="ECO:0000313" key="1">
    <source>
        <dbReference type="EMBL" id="KAK6296163.1"/>
    </source>
</evidence>
<protein>
    <submittedName>
        <fullName evidence="1">Uncharacterized protein</fullName>
    </submittedName>
</protein>
<dbReference type="EMBL" id="JAGTTL010000033">
    <property type="protein sequence ID" value="KAK6296163.1"/>
    <property type="molecule type" value="Genomic_DNA"/>
</dbReference>